<dbReference type="EMBL" id="CM045760">
    <property type="protein sequence ID" value="KAI8027641.1"/>
    <property type="molecule type" value="Genomic_DNA"/>
</dbReference>
<gene>
    <name evidence="1" type="ORF">LOK49_LG02G01840</name>
</gene>
<sequence>MMNPPKHWKAEYAKSARLSCKSCKNTIDKGNLKLDLVNSATLLRKAAGVYHHLAHEVLPCLQSELVAVRFRFCDLFLKIDIQQLRSEFLVRLGMVS</sequence>
<comment type="caution">
    <text evidence="1">The sequence shown here is derived from an EMBL/GenBank/DDBJ whole genome shotgun (WGS) entry which is preliminary data.</text>
</comment>
<name>A0ACC0IU33_9ERIC</name>
<protein>
    <submittedName>
        <fullName evidence="1">Poly [ADP-ribose] polymerase 1</fullName>
    </submittedName>
</protein>
<proteinExistence type="predicted"/>
<evidence type="ECO:0000313" key="1">
    <source>
        <dbReference type="EMBL" id="KAI8027641.1"/>
    </source>
</evidence>
<organism evidence="1 2">
    <name type="scientific">Camellia lanceoleosa</name>
    <dbReference type="NCBI Taxonomy" id="1840588"/>
    <lineage>
        <taxon>Eukaryota</taxon>
        <taxon>Viridiplantae</taxon>
        <taxon>Streptophyta</taxon>
        <taxon>Embryophyta</taxon>
        <taxon>Tracheophyta</taxon>
        <taxon>Spermatophyta</taxon>
        <taxon>Magnoliopsida</taxon>
        <taxon>eudicotyledons</taxon>
        <taxon>Gunneridae</taxon>
        <taxon>Pentapetalae</taxon>
        <taxon>asterids</taxon>
        <taxon>Ericales</taxon>
        <taxon>Theaceae</taxon>
        <taxon>Camellia</taxon>
    </lineage>
</organism>
<evidence type="ECO:0000313" key="2">
    <source>
        <dbReference type="Proteomes" id="UP001060215"/>
    </source>
</evidence>
<keyword evidence="2" id="KW-1185">Reference proteome</keyword>
<dbReference type="Proteomes" id="UP001060215">
    <property type="component" value="Chromosome 3"/>
</dbReference>
<reference evidence="1 2" key="1">
    <citation type="journal article" date="2022" name="Plant J.">
        <title>Chromosome-level genome of Camellia lanceoleosa provides a valuable resource for understanding genome evolution and self-incompatibility.</title>
        <authorList>
            <person name="Gong W."/>
            <person name="Xiao S."/>
            <person name="Wang L."/>
            <person name="Liao Z."/>
            <person name="Chang Y."/>
            <person name="Mo W."/>
            <person name="Hu G."/>
            <person name="Li W."/>
            <person name="Zhao G."/>
            <person name="Zhu H."/>
            <person name="Hu X."/>
            <person name="Ji K."/>
            <person name="Xiang X."/>
            <person name="Song Q."/>
            <person name="Yuan D."/>
            <person name="Jin S."/>
            <person name="Zhang L."/>
        </authorList>
    </citation>
    <scope>NUCLEOTIDE SEQUENCE [LARGE SCALE GENOMIC DNA]</scope>
    <source>
        <strain evidence="1">SQ_2022a</strain>
    </source>
</reference>
<accession>A0ACC0IU33</accession>